<comment type="catalytic activity">
    <reaction evidence="1 4">
        <text>[protein]-peptidylproline (omega=180) = [protein]-peptidylproline (omega=0)</text>
        <dbReference type="Rhea" id="RHEA:16237"/>
        <dbReference type="Rhea" id="RHEA-COMP:10747"/>
        <dbReference type="Rhea" id="RHEA-COMP:10748"/>
        <dbReference type="ChEBI" id="CHEBI:83833"/>
        <dbReference type="ChEBI" id="CHEBI:83834"/>
        <dbReference type="EC" id="5.2.1.8"/>
    </reaction>
</comment>
<dbReference type="InterPro" id="IPR029000">
    <property type="entry name" value="Cyclophilin-like_dom_sf"/>
</dbReference>
<dbReference type="InterPro" id="IPR020892">
    <property type="entry name" value="Cyclophilin-type_PPIase_CS"/>
</dbReference>
<dbReference type="GO" id="GO:0003755">
    <property type="term" value="F:peptidyl-prolyl cis-trans isomerase activity"/>
    <property type="evidence" value="ECO:0007669"/>
    <property type="project" value="UniProtKB-UniRule"/>
</dbReference>
<evidence type="ECO:0000256" key="2">
    <source>
        <dbReference type="ARBA" id="ARBA00023110"/>
    </source>
</evidence>
<dbReference type="PROSITE" id="PS00170">
    <property type="entry name" value="CSA_PPIASE_1"/>
    <property type="match status" value="1"/>
</dbReference>
<reference evidence="7" key="2">
    <citation type="submission" date="2013-12" db="EMBL/GenBank/DDBJ databases">
        <title>Evolution of pathogenesis and genome organization in the Tremellales.</title>
        <authorList>
            <person name="Cuomo C."/>
            <person name="Litvintseva A."/>
            <person name="Heitman J."/>
            <person name="Chen Y."/>
            <person name="Sun S."/>
            <person name="Springer D."/>
            <person name="Dromer F."/>
            <person name="Young S."/>
            <person name="Zeng Q."/>
            <person name="Chapman S."/>
            <person name="Gujja S."/>
            <person name="Saif S."/>
            <person name="Birren B."/>
        </authorList>
    </citation>
    <scope>NUCLEOTIDE SEQUENCE [LARGE SCALE GENOMIC DNA]</scope>
    <source>
        <strain evidence="7">BCC8398</strain>
    </source>
</reference>
<evidence type="ECO:0000259" key="5">
    <source>
        <dbReference type="PROSITE" id="PS50072"/>
    </source>
</evidence>
<dbReference type="SUPFAM" id="SSF50891">
    <property type="entry name" value="Cyclophilin-like"/>
    <property type="match status" value="1"/>
</dbReference>
<accession>A0A1B9GJS5</accession>
<keyword evidence="3 4" id="KW-0413">Isomerase</keyword>
<dbReference type="EC" id="5.2.1.8" evidence="4"/>
<comment type="similarity">
    <text evidence="4">Belongs to the cyclophilin-type PPIase family.</text>
</comment>
<feature type="domain" description="PPIase cyclophilin-type" evidence="5">
    <location>
        <begin position="8"/>
        <end position="93"/>
    </location>
</feature>
<keyword evidence="7" id="KW-1185">Reference proteome</keyword>
<dbReference type="InterPro" id="IPR002130">
    <property type="entry name" value="Cyclophilin-type_PPIase_dom"/>
</dbReference>
<dbReference type="Proteomes" id="UP000092666">
    <property type="component" value="Unassembled WGS sequence"/>
</dbReference>
<dbReference type="PANTHER" id="PTHR11071">
    <property type="entry name" value="PEPTIDYL-PROLYL CIS-TRANS ISOMERASE"/>
    <property type="match status" value="1"/>
</dbReference>
<dbReference type="PANTHER" id="PTHR11071:SF561">
    <property type="entry name" value="PEPTIDYL-PROLYL CIS-TRANS ISOMERASE D-RELATED"/>
    <property type="match status" value="1"/>
</dbReference>
<keyword evidence="2 4" id="KW-0697">Rotamase</keyword>
<comment type="function">
    <text evidence="4">PPIases accelerate the folding of proteins. It catalyzes the cis-trans isomerization of proline imidic peptide bonds in oligopeptides.</text>
</comment>
<dbReference type="EMBL" id="KV700136">
    <property type="protein sequence ID" value="OCF31236.1"/>
    <property type="molecule type" value="Genomic_DNA"/>
</dbReference>
<evidence type="ECO:0000256" key="4">
    <source>
        <dbReference type="RuleBase" id="RU363019"/>
    </source>
</evidence>
<dbReference type="OrthoDB" id="193499at2759"/>
<reference evidence="6 7" key="1">
    <citation type="submission" date="2013-07" db="EMBL/GenBank/DDBJ databases">
        <title>The Genome Sequence of Cryptococcus heveanensis BCC8398.</title>
        <authorList>
            <consortium name="The Broad Institute Genome Sequencing Platform"/>
            <person name="Cuomo C."/>
            <person name="Litvintseva A."/>
            <person name="Chen Y."/>
            <person name="Heitman J."/>
            <person name="Sun S."/>
            <person name="Springer D."/>
            <person name="Dromer F."/>
            <person name="Young S.K."/>
            <person name="Zeng Q."/>
            <person name="Gargeya S."/>
            <person name="Fitzgerald M."/>
            <person name="Abouelleil A."/>
            <person name="Alvarado L."/>
            <person name="Berlin A.M."/>
            <person name="Chapman S.B."/>
            <person name="Dewar J."/>
            <person name="Goldberg J."/>
            <person name="Griggs A."/>
            <person name="Gujja S."/>
            <person name="Hansen M."/>
            <person name="Howarth C."/>
            <person name="Imamovic A."/>
            <person name="Larimer J."/>
            <person name="McCowan C."/>
            <person name="Murphy C."/>
            <person name="Pearson M."/>
            <person name="Priest M."/>
            <person name="Roberts A."/>
            <person name="Saif S."/>
            <person name="Shea T."/>
            <person name="Sykes S."/>
            <person name="Wortman J."/>
            <person name="Nusbaum C."/>
            <person name="Birren B."/>
        </authorList>
    </citation>
    <scope>NUCLEOTIDE SEQUENCE [LARGE SCALE GENOMIC DNA]</scope>
    <source>
        <strain evidence="6 7">BCC8398</strain>
    </source>
</reference>
<organism evidence="6 7">
    <name type="scientific">Kwoniella heveanensis BCC8398</name>
    <dbReference type="NCBI Taxonomy" id="1296120"/>
    <lineage>
        <taxon>Eukaryota</taxon>
        <taxon>Fungi</taxon>
        <taxon>Dikarya</taxon>
        <taxon>Basidiomycota</taxon>
        <taxon>Agaricomycotina</taxon>
        <taxon>Tremellomycetes</taxon>
        <taxon>Tremellales</taxon>
        <taxon>Cryptococcaceae</taxon>
        <taxon>Kwoniella</taxon>
    </lineage>
</organism>
<dbReference type="GO" id="GO:0006457">
    <property type="term" value="P:protein folding"/>
    <property type="evidence" value="ECO:0007669"/>
    <property type="project" value="InterPro"/>
</dbReference>
<dbReference type="Pfam" id="PF00160">
    <property type="entry name" value="Pro_isomerase"/>
    <property type="match status" value="1"/>
</dbReference>
<gene>
    <name evidence="6" type="ORF">I316_07021</name>
</gene>
<proteinExistence type="inferred from homology"/>
<name>A0A1B9GJS5_9TREE</name>
<evidence type="ECO:0000256" key="1">
    <source>
        <dbReference type="ARBA" id="ARBA00000971"/>
    </source>
</evidence>
<evidence type="ECO:0000313" key="6">
    <source>
        <dbReference type="EMBL" id="OCF31236.1"/>
    </source>
</evidence>
<dbReference type="PROSITE" id="PS50072">
    <property type="entry name" value="CSA_PPIASE_2"/>
    <property type="match status" value="1"/>
</dbReference>
<dbReference type="Gene3D" id="2.40.100.10">
    <property type="entry name" value="Cyclophilin-like"/>
    <property type="match status" value="1"/>
</dbReference>
<sequence>MTDKGNVYFVVAVNGKELGRIEFKLYDEETPKTAANFRALCTGKKPDGTDLPKGFGYKGTPFHRVIQGFMCQGGDFERGDGTGGQVSMSRTIFRVIGLASLVI</sequence>
<evidence type="ECO:0000313" key="7">
    <source>
        <dbReference type="Proteomes" id="UP000092666"/>
    </source>
</evidence>
<dbReference type="STRING" id="1296120.A0A1B9GJS5"/>
<dbReference type="AlphaFoldDB" id="A0A1B9GJS5"/>
<protein>
    <recommendedName>
        <fullName evidence="4">Peptidyl-prolyl cis-trans isomerase</fullName>
        <shortName evidence="4">PPIase</shortName>
        <ecNumber evidence="4">5.2.1.8</ecNumber>
    </recommendedName>
</protein>
<evidence type="ECO:0000256" key="3">
    <source>
        <dbReference type="ARBA" id="ARBA00023235"/>
    </source>
</evidence>
<dbReference type="GO" id="GO:0005737">
    <property type="term" value="C:cytoplasm"/>
    <property type="evidence" value="ECO:0007669"/>
    <property type="project" value="TreeGrafter"/>
</dbReference>
<dbReference type="GO" id="GO:0016018">
    <property type="term" value="F:cyclosporin A binding"/>
    <property type="evidence" value="ECO:0007669"/>
    <property type="project" value="TreeGrafter"/>
</dbReference>
<dbReference type="PRINTS" id="PR00153">
    <property type="entry name" value="CSAPPISMRASE"/>
</dbReference>